<proteinExistence type="predicted"/>
<evidence type="ECO:0000256" key="1">
    <source>
        <dbReference type="SAM" id="MobiDB-lite"/>
    </source>
</evidence>
<gene>
    <name evidence="3" type="ORF">SAMN02745857_03285</name>
</gene>
<name>A0A1W1XXC3_9NEIS</name>
<accession>A0A1W1XXC3</accession>
<dbReference type="AlphaFoldDB" id="A0A1W1XXC3"/>
<dbReference type="RefSeq" id="WP_084092180.1">
    <property type="nucleotide sequence ID" value="NZ_FWXD01000023.1"/>
</dbReference>
<dbReference type="OrthoDB" id="9808959at2"/>
<organism evidence="3 4">
    <name type="scientific">Andreprevotia lacus DSM 23236</name>
    <dbReference type="NCBI Taxonomy" id="1121001"/>
    <lineage>
        <taxon>Bacteria</taxon>
        <taxon>Pseudomonadati</taxon>
        <taxon>Pseudomonadota</taxon>
        <taxon>Betaproteobacteria</taxon>
        <taxon>Neisseriales</taxon>
        <taxon>Chitinibacteraceae</taxon>
        <taxon>Andreprevotia</taxon>
    </lineage>
</organism>
<evidence type="ECO:0000256" key="2">
    <source>
        <dbReference type="SAM" id="Phobius"/>
    </source>
</evidence>
<feature type="region of interest" description="Disordered" evidence="1">
    <location>
        <begin position="154"/>
        <end position="173"/>
    </location>
</feature>
<keyword evidence="2" id="KW-0472">Membrane</keyword>
<reference evidence="3 4" key="1">
    <citation type="submission" date="2017-04" db="EMBL/GenBank/DDBJ databases">
        <authorList>
            <person name="Afonso C.L."/>
            <person name="Miller P.J."/>
            <person name="Scott M.A."/>
            <person name="Spackman E."/>
            <person name="Goraichik I."/>
            <person name="Dimitrov K.M."/>
            <person name="Suarez D.L."/>
            <person name="Swayne D.E."/>
        </authorList>
    </citation>
    <scope>NUCLEOTIDE SEQUENCE [LARGE SCALE GENOMIC DNA]</scope>
    <source>
        <strain evidence="3 4">DSM 23236</strain>
    </source>
</reference>
<protein>
    <submittedName>
        <fullName evidence="3">Uncharacterized protein</fullName>
    </submittedName>
</protein>
<sequence>MRDDQNDLWQLGRMLAIRLAISALVLWLAYRHALTLLPFAAVVVAVLMAKPLLELLPAMIGRMRAAAYQDADHWIAYGGFEVRIYRDERGGWWFDAADICRLIDRRWPPDAEAAALAPMQRGRPVLSETSVHQLLGGSGHPLARRLDGWFEREMKALRKQPSPPPASSTDAQD</sequence>
<keyword evidence="4" id="KW-1185">Reference proteome</keyword>
<dbReference type="Proteomes" id="UP000192761">
    <property type="component" value="Unassembled WGS sequence"/>
</dbReference>
<feature type="transmembrane region" description="Helical" evidence="2">
    <location>
        <begin position="36"/>
        <end position="53"/>
    </location>
</feature>
<keyword evidence="2" id="KW-1133">Transmembrane helix</keyword>
<dbReference type="EMBL" id="FWXD01000023">
    <property type="protein sequence ID" value="SMC28515.1"/>
    <property type="molecule type" value="Genomic_DNA"/>
</dbReference>
<evidence type="ECO:0000313" key="3">
    <source>
        <dbReference type="EMBL" id="SMC28515.1"/>
    </source>
</evidence>
<evidence type="ECO:0000313" key="4">
    <source>
        <dbReference type="Proteomes" id="UP000192761"/>
    </source>
</evidence>
<keyword evidence="2" id="KW-0812">Transmembrane</keyword>